<evidence type="ECO:0000313" key="5">
    <source>
        <dbReference type="Proteomes" id="UP001499841"/>
    </source>
</evidence>
<dbReference type="EMBL" id="BAABBA010000067">
    <property type="protein sequence ID" value="GAA3514984.1"/>
    <property type="molecule type" value="Genomic_DNA"/>
</dbReference>
<dbReference type="InterPro" id="IPR036397">
    <property type="entry name" value="RNaseH_sf"/>
</dbReference>
<sequence>MLEVFDHHEQVRPEGRVKKSDREIMEILEAFDATESAHSAARLAGVDPKTVRRYVAARDSGRPVTGPGRRPRMIDGYMPKIEEWVERGNGKVRADVIHSRLVALGFTGTERTTRRAVARAKAAWRAGHRRTYRPWITEPGLWLQFDWGEGPRVPGPDGTLRRTLLFCAWLAWSRFRVVIPVWDQSLPSLVACLDATLRRLGGVPTYVLTDNPKTVSVDHVAGVPVRHPQIVQVARHYGTQVHTCVPYDPESKGGTEATVKIAKADLVPTEANLREAYASFAELEAACEEFCAKVNSRKHRESARVPAEALVEERARLHVLPAAPHTMALGQTRSVNTDQTVRFGSVRYSTPPGLVGAEVWVRVAGTELVIVADLNALPVVPDWARDRRGLVEVARHRLSTPGNPRIDLGHYPGHPQHPDGAPRTPRPRARSAAERDFLALGDGAHSWLVEASAAGTVRIRAKMAAAVELAALVGTETVDAALGVAATAGRFGEGDLPAIVEHQASGATSADLVIADETHSAQPGTAAWANFGTSKETTR</sequence>
<dbReference type="NCBIfam" id="NF033546">
    <property type="entry name" value="transpos_IS21"/>
    <property type="match status" value="1"/>
</dbReference>
<accession>A0ABP6URE4</accession>
<dbReference type="PROSITE" id="PS50994">
    <property type="entry name" value="INTEGRASE"/>
    <property type="match status" value="1"/>
</dbReference>
<comment type="similarity">
    <text evidence="1">Belongs to the transposase IS21/IS408/IS1162 family.</text>
</comment>
<evidence type="ECO:0000259" key="3">
    <source>
        <dbReference type="PROSITE" id="PS50994"/>
    </source>
</evidence>
<reference evidence="5" key="1">
    <citation type="journal article" date="2019" name="Int. J. Syst. Evol. Microbiol.">
        <title>The Global Catalogue of Microorganisms (GCM) 10K type strain sequencing project: providing services to taxonomists for standard genome sequencing and annotation.</title>
        <authorList>
            <consortium name="The Broad Institute Genomics Platform"/>
            <consortium name="The Broad Institute Genome Sequencing Center for Infectious Disease"/>
            <person name="Wu L."/>
            <person name="Ma J."/>
        </authorList>
    </citation>
    <scope>NUCLEOTIDE SEQUENCE [LARGE SCALE GENOMIC DNA]</scope>
    <source>
        <strain evidence="5">JCM 17459</strain>
    </source>
</reference>
<feature type="region of interest" description="Disordered" evidence="2">
    <location>
        <begin position="399"/>
        <end position="432"/>
    </location>
</feature>
<dbReference type="Pfam" id="PF22483">
    <property type="entry name" value="Mu-transpos_C_2"/>
    <property type="match status" value="1"/>
</dbReference>
<feature type="domain" description="Integrase catalytic" evidence="3">
    <location>
        <begin position="130"/>
        <end position="314"/>
    </location>
</feature>
<dbReference type="PANTHER" id="PTHR35004:SF7">
    <property type="entry name" value="INTEGRASE PROTEIN"/>
    <property type="match status" value="1"/>
</dbReference>
<gene>
    <name evidence="4" type="ORF">GCM10022262_42680</name>
</gene>
<dbReference type="InterPro" id="IPR012337">
    <property type="entry name" value="RNaseH-like_sf"/>
</dbReference>
<name>A0ABP6URE4_9MICO</name>
<protein>
    <recommendedName>
        <fullName evidence="3">Integrase catalytic domain-containing protein</fullName>
    </recommendedName>
</protein>
<dbReference type="PANTHER" id="PTHR35004">
    <property type="entry name" value="TRANSPOSASE RV3428C-RELATED"/>
    <property type="match status" value="1"/>
</dbReference>
<evidence type="ECO:0000256" key="2">
    <source>
        <dbReference type="SAM" id="MobiDB-lite"/>
    </source>
</evidence>
<organism evidence="4 5">
    <name type="scientific">Georgenia daeguensis</name>
    <dbReference type="NCBI Taxonomy" id="908355"/>
    <lineage>
        <taxon>Bacteria</taxon>
        <taxon>Bacillati</taxon>
        <taxon>Actinomycetota</taxon>
        <taxon>Actinomycetes</taxon>
        <taxon>Micrococcales</taxon>
        <taxon>Bogoriellaceae</taxon>
        <taxon>Georgenia</taxon>
    </lineage>
</organism>
<dbReference type="Proteomes" id="UP001499841">
    <property type="component" value="Unassembled WGS sequence"/>
</dbReference>
<dbReference type="SUPFAM" id="SSF53098">
    <property type="entry name" value="Ribonuclease H-like"/>
    <property type="match status" value="1"/>
</dbReference>
<keyword evidence="5" id="KW-1185">Reference proteome</keyword>
<dbReference type="InterPro" id="IPR054353">
    <property type="entry name" value="IstA-like_C"/>
</dbReference>
<dbReference type="Gene3D" id="3.30.420.10">
    <property type="entry name" value="Ribonuclease H-like superfamily/Ribonuclease H"/>
    <property type="match status" value="1"/>
</dbReference>
<evidence type="ECO:0000256" key="1">
    <source>
        <dbReference type="ARBA" id="ARBA00009277"/>
    </source>
</evidence>
<evidence type="ECO:0000313" key="4">
    <source>
        <dbReference type="EMBL" id="GAA3514984.1"/>
    </source>
</evidence>
<comment type="caution">
    <text evidence="4">The sequence shown here is derived from an EMBL/GenBank/DDBJ whole genome shotgun (WGS) entry which is preliminary data.</text>
</comment>
<proteinExistence type="inferred from homology"/>
<dbReference type="InterPro" id="IPR001584">
    <property type="entry name" value="Integrase_cat-core"/>
</dbReference>